<dbReference type="InterPro" id="IPR047817">
    <property type="entry name" value="ABC2_TM_bact-type"/>
</dbReference>
<evidence type="ECO:0000256" key="7">
    <source>
        <dbReference type="ARBA" id="ARBA00023136"/>
    </source>
</evidence>
<keyword evidence="6 8" id="KW-1133">Transmembrane helix</keyword>
<gene>
    <name evidence="11" type="ORF">GCM10009627_05120</name>
</gene>
<evidence type="ECO:0000259" key="10">
    <source>
        <dbReference type="PROSITE" id="PS51012"/>
    </source>
</evidence>
<feature type="compositionally biased region" description="Low complexity" evidence="9">
    <location>
        <begin position="19"/>
        <end position="39"/>
    </location>
</feature>
<feature type="transmembrane region" description="Helical" evidence="8">
    <location>
        <begin position="156"/>
        <end position="174"/>
    </location>
</feature>
<evidence type="ECO:0000256" key="5">
    <source>
        <dbReference type="ARBA" id="ARBA00022692"/>
    </source>
</evidence>
<keyword evidence="12" id="KW-1185">Reference proteome</keyword>
<keyword evidence="3 8" id="KW-0813">Transport</keyword>
<proteinExistence type="inferred from homology"/>
<evidence type="ECO:0000256" key="3">
    <source>
        <dbReference type="ARBA" id="ARBA00022448"/>
    </source>
</evidence>
<dbReference type="InterPro" id="IPR013525">
    <property type="entry name" value="ABC2_TM"/>
</dbReference>
<feature type="transmembrane region" description="Helical" evidence="8">
    <location>
        <begin position="102"/>
        <end position="120"/>
    </location>
</feature>
<feature type="transmembrane region" description="Helical" evidence="8">
    <location>
        <begin position="180"/>
        <end position="203"/>
    </location>
</feature>
<dbReference type="PANTHER" id="PTHR30413">
    <property type="entry name" value="INNER MEMBRANE TRANSPORT PERMEASE"/>
    <property type="match status" value="1"/>
</dbReference>
<dbReference type="EMBL" id="BAAAJX010000002">
    <property type="protein sequence ID" value="GAA1492166.1"/>
    <property type="molecule type" value="Genomic_DNA"/>
</dbReference>
<evidence type="ECO:0000313" key="12">
    <source>
        <dbReference type="Proteomes" id="UP001501742"/>
    </source>
</evidence>
<reference evidence="12" key="1">
    <citation type="journal article" date="2019" name="Int. J. Syst. Evol. Microbiol.">
        <title>The Global Catalogue of Microorganisms (GCM) 10K type strain sequencing project: providing services to taxonomists for standard genome sequencing and annotation.</title>
        <authorList>
            <consortium name="The Broad Institute Genomics Platform"/>
            <consortium name="The Broad Institute Genome Sequencing Center for Infectious Disease"/>
            <person name="Wu L."/>
            <person name="Ma J."/>
        </authorList>
    </citation>
    <scope>NUCLEOTIDE SEQUENCE [LARGE SCALE GENOMIC DNA]</scope>
    <source>
        <strain evidence="12">JCM 12140</strain>
    </source>
</reference>
<evidence type="ECO:0000313" key="11">
    <source>
        <dbReference type="EMBL" id="GAA1492166.1"/>
    </source>
</evidence>
<evidence type="ECO:0000256" key="1">
    <source>
        <dbReference type="ARBA" id="ARBA00004651"/>
    </source>
</evidence>
<evidence type="ECO:0000256" key="8">
    <source>
        <dbReference type="RuleBase" id="RU361157"/>
    </source>
</evidence>
<feature type="region of interest" description="Disordered" evidence="9">
    <location>
        <begin position="1"/>
        <end position="41"/>
    </location>
</feature>
<evidence type="ECO:0000256" key="6">
    <source>
        <dbReference type="ARBA" id="ARBA00022989"/>
    </source>
</evidence>
<evidence type="ECO:0000256" key="4">
    <source>
        <dbReference type="ARBA" id="ARBA00022475"/>
    </source>
</evidence>
<dbReference type="PROSITE" id="PS51012">
    <property type="entry name" value="ABC_TM2"/>
    <property type="match status" value="1"/>
</dbReference>
<dbReference type="Pfam" id="PF01061">
    <property type="entry name" value="ABC2_membrane"/>
    <property type="match status" value="1"/>
</dbReference>
<feature type="domain" description="ABC transmembrane type-2" evidence="10">
    <location>
        <begin position="68"/>
        <end position="288"/>
    </location>
</feature>
<feature type="transmembrane region" description="Helical" evidence="8">
    <location>
        <begin position="267"/>
        <end position="285"/>
    </location>
</feature>
<keyword evidence="7 8" id="KW-0472">Membrane</keyword>
<keyword evidence="5 8" id="KW-0812">Transmembrane</keyword>
<protein>
    <recommendedName>
        <fullName evidence="8">Transport permease protein</fullName>
    </recommendedName>
</protein>
<accession>A0ABP4K306</accession>
<feature type="transmembrane region" description="Helical" evidence="8">
    <location>
        <begin position="215"/>
        <end position="233"/>
    </location>
</feature>
<name>A0ABP4K306_9MICO</name>
<dbReference type="Proteomes" id="UP001501742">
    <property type="component" value="Unassembled WGS sequence"/>
</dbReference>
<comment type="subcellular location">
    <subcellularLocation>
        <location evidence="1 8">Cell membrane</location>
        <topology evidence="1 8">Multi-pass membrane protein</topology>
    </subcellularLocation>
</comment>
<comment type="similarity">
    <text evidence="2 8">Belongs to the ABC-2 integral membrane protein family.</text>
</comment>
<organism evidence="11 12">
    <name type="scientific">Curtobacterium herbarum</name>
    <dbReference type="NCBI Taxonomy" id="150122"/>
    <lineage>
        <taxon>Bacteria</taxon>
        <taxon>Bacillati</taxon>
        <taxon>Actinomycetota</taxon>
        <taxon>Actinomycetes</taxon>
        <taxon>Micrococcales</taxon>
        <taxon>Microbacteriaceae</taxon>
        <taxon>Curtobacterium</taxon>
    </lineage>
</organism>
<comment type="caution">
    <text evidence="11">The sequence shown here is derived from an EMBL/GenBank/DDBJ whole genome shotgun (WGS) entry which is preliminary data.</text>
</comment>
<evidence type="ECO:0000256" key="2">
    <source>
        <dbReference type="ARBA" id="ARBA00007783"/>
    </source>
</evidence>
<feature type="compositionally biased region" description="Polar residues" evidence="9">
    <location>
        <begin position="1"/>
        <end position="10"/>
    </location>
</feature>
<evidence type="ECO:0000256" key="9">
    <source>
        <dbReference type="SAM" id="MobiDB-lite"/>
    </source>
</evidence>
<dbReference type="PANTHER" id="PTHR30413:SF10">
    <property type="entry name" value="CAPSULE POLYSACCHARIDE EXPORT INNER-MEMBRANE PROTEIN CTRC"/>
    <property type="match status" value="1"/>
</dbReference>
<keyword evidence="4 8" id="KW-1003">Cell membrane</keyword>
<dbReference type="RefSeq" id="WP_204608870.1">
    <property type="nucleotide sequence ID" value="NZ_BAAAJX010000002.1"/>
</dbReference>
<sequence length="296" mass="32769">MTDAQPTTAQPGAERPDGARPGAERPGVAGPGAGVTPAASRGSARRYRQALWLLTVRDLRVRYSTSALGYFWSILDPLVMSAIYWFVFTQVFHRGKVGEEPYIVFLLTALLPWMWFTGGVSDSTRAFIKEAKLIRSTTIPRSIWVARIDASKAIEFLLSIPVLAVFVIATGAHLHWQVVLWPIAIVLQVTLVYGLGLIVAPLVVFFRDLERAVKLVLRFLFYASPIIYGTQALPKALHDIAAINPLSGIFGIYRSAFFPGQLDWKEVLASVVVTGIVLVIGIVVFRRSEHRVLKEL</sequence>
<feature type="transmembrane region" description="Helical" evidence="8">
    <location>
        <begin position="67"/>
        <end position="87"/>
    </location>
</feature>